<protein>
    <recommendedName>
        <fullName evidence="5">AB hydrolase-1 domain-containing protein</fullName>
    </recommendedName>
</protein>
<dbReference type="RefSeq" id="XP_003679211.1">
    <property type="nucleotide sequence ID" value="XM_003679163.1"/>
</dbReference>
<evidence type="ECO:0000256" key="1">
    <source>
        <dbReference type="ARBA" id="ARBA00010884"/>
    </source>
</evidence>
<dbReference type="SUPFAM" id="SSF53474">
    <property type="entry name" value="alpha/beta-Hydrolases"/>
    <property type="match status" value="1"/>
</dbReference>
<keyword evidence="7" id="KW-1185">Reference proteome</keyword>
<dbReference type="InterPro" id="IPR029058">
    <property type="entry name" value="AB_hydrolase_fold"/>
</dbReference>
<accession>G8ZN06</accession>
<gene>
    <name evidence="6" type="primary">TDEL0A06680</name>
    <name evidence="6" type="ORF">TDEL_0A06680</name>
</gene>
<reference evidence="6 7" key="1">
    <citation type="journal article" date="2011" name="Proc. Natl. Acad. Sci. U.S.A.">
        <title>Evolutionary erosion of yeast sex chromosomes by mating-type switching accidents.</title>
        <authorList>
            <person name="Gordon J.L."/>
            <person name="Armisen D."/>
            <person name="Proux-Wera E."/>
            <person name="Oheigeartaigh S.S."/>
            <person name="Byrne K.P."/>
            <person name="Wolfe K.H."/>
        </authorList>
    </citation>
    <scope>NUCLEOTIDE SEQUENCE [LARGE SCALE GENOMIC DNA]</scope>
    <source>
        <strain evidence="7">ATCC 10662 / CBS 1146 / NBRC 0425 / NCYC 2629 / NRRL Y-866</strain>
    </source>
</reference>
<evidence type="ECO:0000313" key="6">
    <source>
        <dbReference type="EMBL" id="CCE90000.1"/>
    </source>
</evidence>
<name>G8ZN06_TORDE</name>
<dbReference type="FunCoup" id="G8ZN06">
    <property type="interactions" value="284"/>
</dbReference>
<feature type="active site" description="Charge relay system" evidence="4">
    <location>
        <position position="355"/>
    </location>
</feature>
<dbReference type="InterPro" id="IPR000952">
    <property type="entry name" value="AB_hydrolase_4_CS"/>
</dbReference>
<dbReference type="PROSITE" id="PS01133">
    <property type="entry name" value="UPF0017"/>
    <property type="match status" value="1"/>
</dbReference>
<keyword evidence="3" id="KW-0378">Hydrolase</keyword>
<dbReference type="Pfam" id="PF00561">
    <property type="entry name" value="Abhydrolase_1"/>
    <property type="match status" value="1"/>
</dbReference>
<dbReference type="PANTHER" id="PTHR10794:SF63">
    <property type="entry name" value="ALPHA_BETA HYDROLASE 1, ISOFORM A"/>
    <property type="match status" value="1"/>
</dbReference>
<dbReference type="GO" id="GO:0051793">
    <property type="term" value="P:medium-chain fatty acid catabolic process"/>
    <property type="evidence" value="ECO:0007669"/>
    <property type="project" value="TreeGrafter"/>
</dbReference>
<feature type="domain" description="AB hydrolase-1" evidence="5">
    <location>
        <begin position="142"/>
        <end position="390"/>
    </location>
</feature>
<dbReference type="Proteomes" id="UP000005627">
    <property type="component" value="Chromosome 1"/>
</dbReference>
<evidence type="ECO:0000256" key="2">
    <source>
        <dbReference type="ARBA" id="ARBA00022487"/>
    </source>
</evidence>
<feature type="active site" description="Charge relay system" evidence="4">
    <location>
        <position position="223"/>
    </location>
</feature>
<dbReference type="GO" id="GO:0004806">
    <property type="term" value="F:triacylglycerol lipase activity"/>
    <property type="evidence" value="ECO:0007669"/>
    <property type="project" value="EnsemblFungi"/>
</dbReference>
<dbReference type="PIRSF" id="PIRSF005211">
    <property type="entry name" value="Ab_hydro_YheT"/>
    <property type="match status" value="1"/>
</dbReference>
<feature type="active site" description="Charge relay system" evidence="4">
    <location>
        <position position="384"/>
    </location>
</feature>
<dbReference type="GO" id="GO:0051792">
    <property type="term" value="P:medium-chain fatty acid biosynthetic process"/>
    <property type="evidence" value="ECO:0007669"/>
    <property type="project" value="EnsemblFungi"/>
</dbReference>
<dbReference type="HOGENOM" id="CLU_032487_1_0_1"/>
<dbReference type="PANTHER" id="PTHR10794">
    <property type="entry name" value="ABHYDROLASE DOMAIN-CONTAINING PROTEIN"/>
    <property type="match status" value="1"/>
</dbReference>
<dbReference type="InParanoid" id="G8ZN06"/>
<dbReference type="Gene3D" id="3.40.50.1820">
    <property type="entry name" value="alpha/beta hydrolase"/>
    <property type="match status" value="1"/>
</dbReference>
<dbReference type="GeneID" id="11502812"/>
<dbReference type="InterPro" id="IPR000073">
    <property type="entry name" value="AB_hydrolase_1"/>
</dbReference>
<dbReference type="EMBL" id="HE616742">
    <property type="protein sequence ID" value="CCE90000.1"/>
    <property type="molecule type" value="Genomic_DNA"/>
</dbReference>
<evidence type="ECO:0000256" key="4">
    <source>
        <dbReference type="PIRSR" id="PIRSR005211-1"/>
    </source>
</evidence>
<dbReference type="InterPro" id="IPR012020">
    <property type="entry name" value="ABHD4"/>
</dbReference>
<comment type="similarity">
    <text evidence="1">Belongs to the AB hydrolase superfamily. AB hydrolase 4 family.</text>
</comment>
<evidence type="ECO:0000259" key="5">
    <source>
        <dbReference type="Pfam" id="PF00561"/>
    </source>
</evidence>
<evidence type="ECO:0000313" key="7">
    <source>
        <dbReference type="Proteomes" id="UP000005627"/>
    </source>
</evidence>
<proteinExistence type="inferred from homology"/>
<dbReference type="AlphaFoldDB" id="G8ZN06"/>
<dbReference type="eggNOG" id="KOG1838">
    <property type="taxonomic scope" value="Eukaryota"/>
</dbReference>
<organism evidence="6 7">
    <name type="scientific">Torulaspora delbrueckii</name>
    <name type="common">Yeast</name>
    <name type="synonym">Candida colliculosa</name>
    <dbReference type="NCBI Taxonomy" id="4950"/>
    <lineage>
        <taxon>Eukaryota</taxon>
        <taxon>Fungi</taxon>
        <taxon>Dikarya</taxon>
        <taxon>Ascomycota</taxon>
        <taxon>Saccharomycotina</taxon>
        <taxon>Saccharomycetes</taxon>
        <taxon>Saccharomycetales</taxon>
        <taxon>Saccharomycetaceae</taxon>
        <taxon>Torulaspora</taxon>
    </lineage>
</organism>
<sequence>MLRDILPNCLRVKQVLPLHPVVWQDESFAGGSVSMQQLIEKYSPEFSEGAASMLHPMLINGHFQTAYAAYKPFKTIDVVNYKRLVLKYPDNGVGTLDIAVKSLNPEIDGNYVPESQKTRSLPESYSYFKPDDPRLSSNDDKPMVIILHGLTGGSAESYARTLVNRITTLYNFEACVFNARGCCQSSITTPQLYNAGWTNDIRHCVNDLRSRFPNRKLYMVGFSLGASVMTNYIGEEGANSYIKCAVALGNPWDLTHSSYYINNTKMGARFYSPALAQNLVDLSKSHMEMLKKDPKMRERYESKMVNINTVEQFDNFFTAPMFGYNTATEYYRNASSCNRLLSIRTPFLAINSLDDPIVGFEAMPEEEVRANPFTLLVETTKGGHVAWFEDTKGKRWYTDPLCRFLSGFHKEIVLKGLEPSTDGDLPQNNFGPVMTTQLDYD</sequence>
<dbReference type="KEGG" id="tdl:TDEL_0A06680"/>
<dbReference type="OrthoDB" id="5954035at2759"/>
<evidence type="ECO:0000256" key="3">
    <source>
        <dbReference type="ARBA" id="ARBA00022801"/>
    </source>
</evidence>
<dbReference type="GO" id="GO:0006641">
    <property type="term" value="P:triglyceride metabolic process"/>
    <property type="evidence" value="ECO:0007669"/>
    <property type="project" value="EnsemblFungi"/>
</dbReference>
<dbReference type="InterPro" id="IPR050960">
    <property type="entry name" value="AB_hydrolase_4_sf"/>
</dbReference>
<keyword evidence="2" id="KW-0719">Serine esterase</keyword>
<dbReference type="GO" id="GO:0008126">
    <property type="term" value="F:acetylesterase activity"/>
    <property type="evidence" value="ECO:0007669"/>
    <property type="project" value="TreeGrafter"/>
</dbReference>
<dbReference type="GO" id="GO:0047372">
    <property type="term" value="F:monoacylglycerol lipase activity"/>
    <property type="evidence" value="ECO:0007669"/>
    <property type="project" value="EnsemblFungi"/>
</dbReference>